<feature type="domain" description="Alpha-2-macroglobulin" evidence="13">
    <location>
        <begin position="221"/>
        <end position="314"/>
    </location>
</feature>
<dbReference type="SUPFAM" id="SSF81296">
    <property type="entry name" value="E set domains"/>
    <property type="match status" value="1"/>
</dbReference>
<dbReference type="InterPro" id="IPR044733">
    <property type="entry name" value="AP1_sigma"/>
</dbReference>
<dbReference type="InterPro" id="IPR011626">
    <property type="entry name" value="Alpha-macroglobulin_TED"/>
</dbReference>
<keyword evidence="5" id="KW-0646">Protease inhibitor</keyword>
<evidence type="ECO:0000256" key="7">
    <source>
        <dbReference type="ARBA" id="ARBA00022927"/>
    </source>
</evidence>
<dbReference type="SMART" id="SM01419">
    <property type="entry name" value="Thiol-ester_cl"/>
    <property type="match status" value="1"/>
</dbReference>
<dbReference type="InterPro" id="IPR000804">
    <property type="entry name" value="Clathrin_sm-chain_CS"/>
</dbReference>
<dbReference type="SMART" id="SM01361">
    <property type="entry name" value="A2M_recep"/>
    <property type="match status" value="1"/>
</dbReference>
<feature type="region of interest" description="Disordered" evidence="12">
    <location>
        <begin position="959"/>
        <end position="980"/>
    </location>
</feature>
<evidence type="ECO:0000256" key="1">
    <source>
        <dbReference type="ARBA" id="ARBA00004600"/>
    </source>
</evidence>
<dbReference type="Gene3D" id="3.30.450.60">
    <property type="match status" value="1"/>
</dbReference>
<dbReference type="Pfam" id="PF07678">
    <property type="entry name" value="TED_complement"/>
    <property type="match status" value="1"/>
</dbReference>
<comment type="subcellular location">
    <subcellularLocation>
        <location evidence="11">Endomembrane system</location>
        <topology evidence="11">Peripheral membrane protein</topology>
        <orientation evidence="11">Cytoplasmic side</orientation>
    </subcellularLocation>
    <subcellularLocation>
        <location evidence="1">Membrane</location>
        <location evidence="1">Clathrin-coated pit</location>
    </subcellularLocation>
</comment>
<keyword evidence="10" id="KW-0168">Coated pit</keyword>
<keyword evidence="9" id="KW-1015">Disulfide bond</keyword>
<dbReference type="SMART" id="SM01360">
    <property type="entry name" value="A2M"/>
    <property type="match status" value="1"/>
</dbReference>
<feature type="domain" description="Alpha-macroglobulin receptor-binding" evidence="14">
    <location>
        <begin position="877"/>
        <end position="964"/>
    </location>
</feature>
<dbReference type="Gene3D" id="2.20.130.20">
    <property type="match status" value="1"/>
</dbReference>
<dbReference type="InterPro" id="IPR009048">
    <property type="entry name" value="A-macroglobulin_rcpt-bd"/>
</dbReference>
<dbReference type="InterPro" id="IPR014756">
    <property type="entry name" value="Ig_E-set"/>
</dbReference>
<name>A0ABQ9UXN1_SAGOE</name>
<dbReference type="Gene3D" id="2.60.40.690">
    <property type="entry name" value="Alpha-macroglobulin, receptor-binding domain"/>
    <property type="match status" value="1"/>
</dbReference>
<keyword evidence="16" id="KW-1185">Reference proteome</keyword>
<evidence type="ECO:0000256" key="9">
    <source>
        <dbReference type="ARBA" id="ARBA00023157"/>
    </source>
</evidence>
<comment type="similarity">
    <text evidence="3">Belongs to the protease inhibitor I39 (alpha-2-macroglobulin) family.</text>
</comment>
<evidence type="ECO:0008006" key="17">
    <source>
        <dbReference type="Google" id="ProtNLM"/>
    </source>
</evidence>
<evidence type="ECO:0000313" key="15">
    <source>
        <dbReference type="EMBL" id="KAK2101575.1"/>
    </source>
</evidence>
<reference evidence="15 16" key="1">
    <citation type="submission" date="2023-05" db="EMBL/GenBank/DDBJ databases">
        <title>B98-5 Cell Line De Novo Hybrid Assembly: An Optical Mapping Approach.</title>
        <authorList>
            <person name="Kananen K."/>
            <person name="Auerbach J.A."/>
            <person name="Kautto E."/>
            <person name="Blachly J.S."/>
        </authorList>
    </citation>
    <scope>NUCLEOTIDE SEQUENCE [LARGE SCALE GENOMIC DNA]</scope>
    <source>
        <strain evidence="15">B95-8</strain>
        <tissue evidence="15">Cell line</tissue>
    </source>
</reference>
<comment type="caution">
    <text evidence="15">The sequence shown here is derived from an EMBL/GenBank/DDBJ whole genome shotgun (WGS) entry which is preliminary data.</text>
</comment>
<dbReference type="Pfam" id="PF00207">
    <property type="entry name" value="A2M"/>
    <property type="match status" value="1"/>
</dbReference>
<evidence type="ECO:0000259" key="14">
    <source>
        <dbReference type="SMART" id="SM01361"/>
    </source>
</evidence>
<comment type="similarity">
    <text evidence="2">Belongs to the adaptor complexes small subunit family.</text>
</comment>
<evidence type="ECO:0000256" key="11">
    <source>
        <dbReference type="ARBA" id="ARBA00029433"/>
    </source>
</evidence>
<gene>
    <name evidence="15" type="ORF">P7K49_019241</name>
</gene>
<keyword evidence="8" id="KW-0472">Membrane</keyword>
<dbReference type="Gene3D" id="2.60.40.10">
    <property type="entry name" value="Immunoglobulins"/>
    <property type="match status" value="2"/>
</dbReference>
<evidence type="ECO:0000256" key="8">
    <source>
        <dbReference type="ARBA" id="ARBA00023136"/>
    </source>
</evidence>
<dbReference type="InterPro" id="IPR050473">
    <property type="entry name" value="A2M/Complement_sys"/>
</dbReference>
<dbReference type="InterPro" id="IPR047565">
    <property type="entry name" value="Alpha-macroglob_thiol-ester_cl"/>
</dbReference>
<dbReference type="InterPro" id="IPR001599">
    <property type="entry name" value="Macroglobln_a2"/>
</dbReference>
<dbReference type="InterPro" id="IPR013783">
    <property type="entry name" value="Ig-like_fold"/>
</dbReference>
<dbReference type="Gene3D" id="1.50.10.20">
    <property type="match status" value="1"/>
</dbReference>
<dbReference type="InterPro" id="IPR036595">
    <property type="entry name" value="A-macroglobulin_rcpt-bd_sf"/>
</dbReference>
<dbReference type="Pfam" id="PF01217">
    <property type="entry name" value="Clat_adaptor_s"/>
    <property type="match status" value="1"/>
</dbReference>
<keyword evidence="7" id="KW-0653">Protein transport</keyword>
<accession>A0ABQ9UXN1</accession>
<dbReference type="PANTHER" id="PTHR11412:SF116">
    <property type="entry name" value="PREGNANCY ZONE PROTEIN"/>
    <property type="match status" value="1"/>
</dbReference>
<dbReference type="SUPFAM" id="SSF64356">
    <property type="entry name" value="SNARE-like"/>
    <property type="match status" value="1"/>
</dbReference>
<dbReference type="InterPro" id="IPR011012">
    <property type="entry name" value="Longin-like_dom_sf"/>
</dbReference>
<evidence type="ECO:0000259" key="13">
    <source>
        <dbReference type="SMART" id="SM01360"/>
    </source>
</evidence>
<dbReference type="CDD" id="cd14831">
    <property type="entry name" value="AP1_sigma"/>
    <property type="match status" value="1"/>
</dbReference>
<dbReference type="InterPro" id="IPR041813">
    <property type="entry name" value="A2M_TED"/>
</dbReference>
<evidence type="ECO:0000256" key="3">
    <source>
        <dbReference type="ARBA" id="ARBA00010952"/>
    </source>
</evidence>
<dbReference type="SUPFAM" id="SSF49410">
    <property type="entry name" value="Alpha-macroglobulin receptor domain"/>
    <property type="match status" value="1"/>
</dbReference>
<dbReference type="InterPro" id="IPR019742">
    <property type="entry name" value="MacrogloblnA2_CS"/>
</dbReference>
<keyword evidence="6" id="KW-0722">Serine protease inhibitor</keyword>
<proteinExistence type="inferred from homology"/>
<dbReference type="CDD" id="cd02897">
    <property type="entry name" value="A2M_2"/>
    <property type="match status" value="1"/>
</dbReference>
<dbReference type="InterPro" id="IPR022775">
    <property type="entry name" value="AP_mu_sigma_su"/>
</dbReference>
<dbReference type="PANTHER" id="PTHR11412">
    <property type="entry name" value="MACROGLOBULIN / COMPLEMENT"/>
    <property type="match status" value="1"/>
</dbReference>
<dbReference type="SUPFAM" id="SSF48239">
    <property type="entry name" value="Terpenoid cyclases/Protein prenyltransferases"/>
    <property type="match status" value="1"/>
</dbReference>
<evidence type="ECO:0000256" key="12">
    <source>
        <dbReference type="SAM" id="MobiDB-lite"/>
    </source>
</evidence>
<dbReference type="InterPro" id="IPR008930">
    <property type="entry name" value="Terpenoid_cyclase/PrenylTrfase"/>
</dbReference>
<dbReference type="PROSITE" id="PS00989">
    <property type="entry name" value="CLAT_ADAPTOR_S"/>
    <property type="match status" value="1"/>
</dbReference>
<dbReference type="Proteomes" id="UP001266305">
    <property type="component" value="Unassembled WGS sequence"/>
</dbReference>
<protein>
    <recommendedName>
        <fullName evidence="17">Alpha-2-macroglobulin-like</fullName>
    </recommendedName>
</protein>
<dbReference type="Pfam" id="PF07677">
    <property type="entry name" value="A2M_recep"/>
    <property type="match status" value="1"/>
</dbReference>
<evidence type="ECO:0000313" key="16">
    <source>
        <dbReference type="Proteomes" id="UP001266305"/>
    </source>
</evidence>
<evidence type="ECO:0000256" key="4">
    <source>
        <dbReference type="ARBA" id="ARBA00022448"/>
    </source>
</evidence>
<evidence type="ECO:0000256" key="6">
    <source>
        <dbReference type="ARBA" id="ARBA00022900"/>
    </source>
</evidence>
<dbReference type="Gene3D" id="2.60.120.1540">
    <property type="match status" value="1"/>
</dbReference>
<feature type="non-terminal residue" evidence="15">
    <location>
        <position position="980"/>
    </location>
</feature>
<sequence length="980" mass="110191">MVCPTIKEKKKITRELVQTVLARKPKMCSFLEWRDLNIVYKRYASLYFCCAIEDQDNELITLDIIHHYVELLHKYFGSVCELDIIFNFEKACFILDKFLLGGEVQETSKKNVLKAIEQADLLQEPLGSPGVDYVEDCVKAKGITHKKTLRITEEVLDWHELYSIFTSIGLDIFTNSKIHKSYLCPHQEGSRREPEILSQTFDEELQRVQVKEIVRKYFPETWIWNLVVVDSSGGSELAMQVPDTITEWKASAFCLSGTTGLGLSPPVSLQVFQPFFIELTLPYSVVRGEAFTLKATVFNYLDFCIRCSPCSVSLHKLVVGCGGQVIVQLEVSSDFLAVPVEKNEESHCVCRNGRKTVSWTVTPKSLGQVNFMATAEAVHFQEMCDNQMTDIPRYAPKDTVVKPLLVEPEGIAKEQTFNTLLCASDTGVSEKVSLNVPSNVVEGSPRATYSVLGDILGSAIQNLQNLLQMPYGCGEQNMVLFVPNIYVLNYLSTTRQLTEEIKAKAINYLISGYQRQLNYKHTDGSYSTFGDHDGRSEGNTWLTAFVLKSFAQARAYIFVDDSYLRDAFMWLSERQKENGCFQRSGSLLNNAIMGGVDDEVTLSAYVTIALLEMTLPATSPSVSRALLCLETAWRSTSEAQGSLLYTKALLAYAFALAGNQVKRREVLESLNREAVKEEDSIHWQHPGKLQEAETLYSEFRAPSVEVEMASYVLLAYVTDQPAPSSEDLSVAARIVKWMTKQQNPHGGFSSTQDTVVALQALSEYGKATFTNSKKRALVTVKSSDTFSKDFQVDDANSLLLQEVQLPKVPGEYTTTVSGSGCVYLQTSLRYNVLPKKKEKEPFALQVNTLPKNCDGVDARRKFQIHINISYTGDRPSSNMVIVDVKMVSGFIPIKQSVKQLQTQPQIERTEVSTNHVLIYFEKLTNQNQHFSFLVEQDIQVKNLKPAMVKAYDYYETGKVQRGSNSNEKNAAVERQYQQSP</sequence>
<dbReference type="EMBL" id="JASSZA010000009">
    <property type="protein sequence ID" value="KAK2101575.1"/>
    <property type="molecule type" value="Genomic_DNA"/>
</dbReference>
<evidence type="ECO:0000256" key="10">
    <source>
        <dbReference type="ARBA" id="ARBA00023176"/>
    </source>
</evidence>
<keyword evidence="4" id="KW-0813">Transport</keyword>
<organism evidence="15 16">
    <name type="scientific">Saguinus oedipus</name>
    <name type="common">Cotton-top tamarin</name>
    <name type="synonym">Oedipomidas oedipus</name>
    <dbReference type="NCBI Taxonomy" id="9490"/>
    <lineage>
        <taxon>Eukaryota</taxon>
        <taxon>Metazoa</taxon>
        <taxon>Chordata</taxon>
        <taxon>Craniata</taxon>
        <taxon>Vertebrata</taxon>
        <taxon>Euteleostomi</taxon>
        <taxon>Mammalia</taxon>
        <taxon>Eutheria</taxon>
        <taxon>Euarchontoglires</taxon>
        <taxon>Primates</taxon>
        <taxon>Haplorrhini</taxon>
        <taxon>Platyrrhini</taxon>
        <taxon>Cebidae</taxon>
        <taxon>Callitrichinae</taxon>
        <taxon>Saguinus</taxon>
    </lineage>
</organism>
<dbReference type="PROSITE" id="PS00477">
    <property type="entry name" value="ALPHA_2_MACROGLOBULIN"/>
    <property type="match status" value="1"/>
</dbReference>
<evidence type="ECO:0000256" key="2">
    <source>
        <dbReference type="ARBA" id="ARBA00006972"/>
    </source>
</evidence>
<evidence type="ECO:0000256" key="5">
    <source>
        <dbReference type="ARBA" id="ARBA00022690"/>
    </source>
</evidence>